<evidence type="ECO:0000256" key="8">
    <source>
        <dbReference type="SAM" id="Phobius"/>
    </source>
</evidence>
<protein>
    <recommendedName>
        <fullName evidence="9">X8 domain-containing protein</fullName>
    </recommendedName>
</protein>
<evidence type="ECO:0000256" key="3">
    <source>
        <dbReference type="ARBA" id="ARBA00022801"/>
    </source>
</evidence>
<dbReference type="SMART" id="SM00768">
    <property type="entry name" value="X8"/>
    <property type="match status" value="1"/>
</dbReference>
<dbReference type="PROSITE" id="PS00587">
    <property type="entry name" value="GLYCOSYL_HYDROL_F17"/>
    <property type="match status" value="1"/>
</dbReference>
<proteinExistence type="inferred from homology"/>
<dbReference type="FunFam" id="1.20.58.1040:FF:000002">
    <property type="entry name" value="Glucan endo-1,3-beta-glucosidase 8"/>
    <property type="match status" value="1"/>
</dbReference>
<keyword evidence="11" id="KW-1185">Reference proteome</keyword>
<evidence type="ECO:0000256" key="7">
    <source>
        <dbReference type="RuleBase" id="RU004336"/>
    </source>
</evidence>
<keyword evidence="2" id="KW-0732">Signal</keyword>
<keyword evidence="8" id="KW-0472">Membrane</keyword>
<reference evidence="10" key="1">
    <citation type="submission" date="2022-07" db="EMBL/GenBank/DDBJ databases">
        <authorList>
            <person name="Macas J."/>
            <person name="Novak P."/>
            <person name="Neumann P."/>
        </authorList>
    </citation>
    <scope>NUCLEOTIDE SEQUENCE</scope>
</reference>
<dbReference type="AlphaFoldDB" id="A0AAV0FW50"/>
<gene>
    <name evidence="10" type="ORF">CEPIT_LOCUS37578</name>
</gene>
<comment type="similarity">
    <text evidence="1 6">Belongs to the glycosyl hydrolase 17 family.</text>
</comment>
<evidence type="ECO:0000256" key="1">
    <source>
        <dbReference type="ARBA" id="ARBA00008773"/>
    </source>
</evidence>
<dbReference type="PANTHER" id="PTHR32227">
    <property type="entry name" value="GLUCAN ENDO-1,3-BETA-GLUCOSIDASE BG1-RELATED-RELATED"/>
    <property type="match status" value="1"/>
</dbReference>
<dbReference type="Gene3D" id="1.20.58.1040">
    <property type="match status" value="1"/>
</dbReference>
<evidence type="ECO:0000256" key="4">
    <source>
        <dbReference type="ARBA" id="ARBA00023157"/>
    </source>
</evidence>
<evidence type="ECO:0000313" key="11">
    <source>
        <dbReference type="Proteomes" id="UP001152523"/>
    </source>
</evidence>
<feature type="domain" description="X8" evidence="9">
    <location>
        <begin position="276"/>
        <end position="359"/>
    </location>
</feature>
<evidence type="ECO:0000256" key="6">
    <source>
        <dbReference type="RuleBase" id="RU004335"/>
    </source>
</evidence>
<evidence type="ECO:0000259" key="9">
    <source>
        <dbReference type="SMART" id="SM00768"/>
    </source>
</evidence>
<dbReference type="Proteomes" id="UP001152523">
    <property type="component" value="Unassembled WGS sequence"/>
</dbReference>
<accession>A0AAV0FW50</accession>
<evidence type="ECO:0000256" key="2">
    <source>
        <dbReference type="ARBA" id="ARBA00022729"/>
    </source>
</evidence>
<evidence type="ECO:0000256" key="5">
    <source>
        <dbReference type="ARBA" id="ARBA00023295"/>
    </source>
</evidence>
<dbReference type="InterPro" id="IPR012946">
    <property type="entry name" value="X8"/>
</dbReference>
<dbReference type="GO" id="GO:0004553">
    <property type="term" value="F:hydrolase activity, hydrolyzing O-glycosyl compounds"/>
    <property type="evidence" value="ECO:0007669"/>
    <property type="project" value="InterPro"/>
</dbReference>
<dbReference type="InterPro" id="IPR000490">
    <property type="entry name" value="Glyco_hydro_17"/>
</dbReference>
<keyword evidence="3 7" id="KW-0378">Hydrolase</keyword>
<dbReference type="Gene3D" id="3.20.20.80">
    <property type="entry name" value="Glycosidases"/>
    <property type="match status" value="1"/>
</dbReference>
<name>A0AAV0FW50_9ASTE</name>
<sequence length="390" mass="42946">MRVFEVLALSKGGYTPEVVFQDKRYVAVGNEPFLKAYNGSFLKTTFPALQNIQKALNEAGIGDKIKATIPQNGDVYDSGSAGPSAGNFRSDIRDLMIKICRYLRDNDAPFLVNIYPFLSLYQNPDFPIEFAFFDGGAKPVVDKGVSYTNMFDANLDTLMWSLKKAGCESVRVIVGEIGWPTDGHPKANTQLAEKFYRGFLQKMAAKKGTPLHPGQIDAYLFSLTDENMKSVAPGDFERHWGIFGYDGKPKFPIDFSGQGQDRLPVGAKNVPYMPAQWCVFDGDADDRSELGPNIQYACSLSDCTALSAGSSCENLDSKNKASYAFNMYYQMNSQDVEACDFQGLAKIVKKNASTNDCLFPIALESAAVRIGGFRVVIAILAGIFIFFALF</sequence>
<dbReference type="SUPFAM" id="SSF51445">
    <property type="entry name" value="(Trans)glycosidases"/>
    <property type="match status" value="1"/>
</dbReference>
<keyword evidence="8" id="KW-1133">Transmembrane helix</keyword>
<keyword evidence="4" id="KW-1015">Disulfide bond</keyword>
<dbReference type="InterPro" id="IPR017853">
    <property type="entry name" value="GH"/>
</dbReference>
<comment type="caution">
    <text evidence="10">The sequence shown here is derived from an EMBL/GenBank/DDBJ whole genome shotgun (WGS) entry which is preliminary data.</text>
</comment>
<keyword evidence="5 7" id="KW-0326">Glycosidase</keyword>
<keyword evidence="8" id="KW-0812">Transmembrane</keyword>
<feature type="transmembrane region" description="Helical" evidence="8">
    <location>
        <begin position="366"/>
        <end position="389"/>
    </location>
</feature>
<dbReference type="Pfam" id="PF00332">
    <property type="entry name" value="Glyco_hydro_17"/>
    <property type="match status" value="1"/>
</dbReference>
<organism evidence="10 11">
    <name type="scientific">Cuscuta epithymum</name>
    <dbReference type="NCBI Taxonomy" id="186058"/>
    <lineage>
        <taxon>Eukaryota</taxon>
        <taxon>Viridiplantae</taxon>
        <taxon>Streptophyta</taxon>
        <taxon>Embryophyta</taxon>
        <taxon>Tracheophyta</taxon>
        <taxon>Spermatophyta</taxon>
        <taxon>Magnoliopsida</taxon>
        <taxon>eudicotyledons</taxon>
        <taxon>Gunneridae</taxon>
        <taxon>Pentapetalae</taxon>
        <taxon>asterids</taxon>
        <taxon>lamiids</taxon>
        <taxon>Solanales</taxon>
        <taxon>Convolvulaceae</taxon>
        <taxon>Cuscuteae</taxon>
        <taxon>Cuscuta</taxon>
        <taxon>Cuscuta subgen. Cuscuta</taxon>
    </lineage>
</organism>
<dbReference type="InterPro" id="IPR044965">
    <property type="entry name" value="Glyco_hydro_17_plant"/>
</dbReference>
<evidence type="ECO:0000313" key="10">
    <source>
        <dbReference type="EMBL" id="CAH9139431.1"/>
    </source>
</evidence>
<dbReference type="EMBL" id="CAMAPF010001015">
    <property type="protein sequence ID" value="CAH9139431.1"/>
    <property type="molecule type" value="Genomic_DNA"/>
</dbReference>
<dbReference type="Pfam" id="PF07983">
    <property type="entry name" value="X8"/>
    <property type="match status" value="1"/>
</dbReference>
<dbReference type="GO" id="GO:0005975">
    <property type="term" value="P:carbohydrate metabolic process"/>
    <property type="evidence" value="ECO:0007669"/>
    <property type="project" value="InterPro"/>
</dbReference>